<sequence length="323" mass="36832">MAYVLDRSWMATQTEEESCEDCDRHFEPDPYENAPGMGSTHVNFDGNEFEANDMANKGLDIYNKKNQKNFSLVKVVKINFSSICANMTFLAQDDGSGERNLFRCVYCEQYHEVWYCGIKYVGEISLVVDHVEEYFQKVAETVKDPPPPSSARNGDLEGGYPAGSGVILVSPTMFRVMGENLLPVLHTMCDDYMDPCLYEKCGMMTGIYFGRFEWVGKYAMLAIDVYNEKERKNFDLIKVEKLYEISCSYYCMTFWARNGKSDECRLFRALVCFMADAEEITRGWGQGDDKSNSSGEMNDEDFQSWLKEISTERHDGSSSDSSG</sequence>
<name>A0A2Z7BU23_9LAMI</name>
<evidence type="ECO:0000313" key="2">
    <source>
        <dbReference type="Proteomes" id="UP000250235"/>
    </source>
</evidence>
<evidence type="ECO:0000313" key="1">
    <source>
        <dbReference type="EMBL" id="KZV35595.1"/>
    </source>
</evidence>
<dbReference type="PANTHER" id="PTHR31260">
    <property type="entry name" value="CYSTATIN/MONELLIN SUPERFAMILY PROTEIN"/>
    <property type="match status" value="1"/>
</dbReference>
<dbReference type="EMBL" id="KV004541">
    <property type="protein sequence ID" value="KZV35595.1"/>
    <property type="molecule type" value="Genomic_DNA"/>
</dbReference>
<proteinExistence type="predicted"/>
<dbReference type="InterPro" id="IPR006462">
    <property type="entry name" value="MS5"/>
</dbReference>
<accession>A0A2Z7BU23</accession>
<protein>
    <submittedName>
        <fullName evidence="1">Uncharacterized protein</fullName>
    </submittedName>
</protein>
<dbReference type="Proteomes" id="UP000250235">
    <property type="component" value="Unassembled WGS sequence"/>
</dbReference>
<gene>
    <name evidence="1" type="ORF">F511_27735</name>
</gene>
<organism evidence="1 2">
    <name type="scientific">Dorcoceras hygrometricum</name>
    <dbReference type="NCBI Taxonomy" id="472368"/>
    <lineage>
        <taxon>Eukaryota</taxon>
        <taxon>Viridiplantae</taxon>
        <taxon>Streptophyta</taxon>
        <taxon>Embryophyta</taxon>
        <taxon>Tracheophyta</taxon>
        <taxon>Spermatophyta</taxon>
        <taxon>Magnoliopsida</taxon>
        <taxon>eudicotyledons</taxon>
        <taxon>Gunneridae</taxon>
        <taxon>Pentapetalae</taxon>
        <taxon>asterids</taxon>
        <taxon>lamiids</taxon>
        <taxon>Lamiales</taxon>
        <taxon>Gesneriaceae</taxon>
        <taxon>Didymocarpoideae</taxon>
        <taxon>Trichosporeae</taxon>
        <taxon>Loxocarpinae</taxon>
        <taxon>Dorcoceras</taxon>
    </lineage>
</organism>
<reference evidence="1 2" key="1">
    <citation type="journal article" date="2015" name="Proc. Natl. Acad. Sci. U.S.A.">
        <title>The resurrection genome of Boea hygrometrica: A blueprint for survival of dehydration.</title>
        <authorList>
            <person name="Xiao L."/>
            <person name="Yang G."/>
            <person name="Zhang L."/>
            <person name="Yang X."/>
            <person name="Zhao S."/>
            <person name="Ji Z."/>
            <person name="Zhou Q."/>
            <person name="Hu M."/>
            <person name="Wang Y."/>
            <person name="Chen M."/>
            <person name="Xu Y."/>
            <person name="Jin H."/>
            <person name="Xiao X."/>
            <person name="Hu G."/>
            <person name="Bao F."/>
            <person name="Hu Y."/>
            <person name="Wan P."/>
            <person name="Li L."/>
            <person name="Deng X."/>
            <person name="Kuang T."/>
            <person name="Xiang C."/>
            <person name="Zhu J.K."/>
            <person name="Oliver M.J."/>
            <person name="He Y."/>
        </authorList>
    </citation>
    <scope>NUCLEOTIDE SEQUENCE [LARGE SCALE GENOMIC DNA]</scope>
    <source>
        <strain evidence="2">cv. XS01</strain>
    </source>
</reference>
<dbReference type="AlphaFoldDB" id="A0A2Z7BU23"/>
<dbReference type="PANTHER" id="PTHR31260:SF28">
    <property type="entry name" value="CYSTATIN DOMAIN PROTEIN"/>
    <property type="match status" value="1"/>
</dbReference>
<keyword evidence="2" id="KW-1185">Reference proteome</keyword>